<dbReference type="GO" id="GO:0005829">
    <property type="term" value="C:cytosol"/>
    <property type="evidence" value="ECO:0007669"/>
    <property type="project" value="TreeGrafter"/>
</dbReference>
<protein>
    <submittedName>
        <fullName evidence="5">PRMT5 domain containing protein</fullName>
    </submittedName>
</protein>
<name>A0A482V1L0_ASBVE</name>
<dbReference type="Pfam" id="PF05185">
    <property type="entry name" value="PRMT5"/>
    <property type="match status" value="1"/>
</dbReference>
<evidence type="ECO:0000256" key="2">
    <source>
        <dbReference type="PROSITE-ProRule" id="PRU01015"/>
    </source>
</evidence>
<feature type="domain" description="PRMT5 oligomerisation" evidence="4">
    <location>
        <begin position="55"/>
        <end position="194"/>
    </location>
</feature>
<feature type="domain" description="PRMT5 arginine-N-methyltransferase" evidence="3">
    <location>
        <begin position="1"/>
        <end position="45"/>
    </location>
</feature>
<evidence type="ECO:0000256" key="1">
    <source>
        <dbReference type="ARBA" id="ARBA00022691"/>
    </source>
</evidence>
<organism evidence="5 6">
    <name type="scientific">Asbolus verrucosus</name>
    <name type="common">Desert ironclad beetle</name>
    <dbReference type="NCBI Taxonomy" id="1661398"/>
    <lineage>
        <taxon>Eukaryota</taxon>
        <taxon>Metazoa</taxon>
        <taxon>Ecdysozoa</taxon>
        <taxon>Arthropoda</taxon>
        <taxon>Hexapoda</taxon>
        <taxon>Insecta</taxon>
        <taxon>Pterygota</taxon>
        <taxon>Neoptera</taxon>
        <taxon>Endopterygota</taxon>
        <taxon>Coleoptera</taxon>
        <taxon>Polyphaga</taxon>
        <taxon>Cucujiformia</taxon>
        <taxon>Tenebrionidae</taxon>
        <taxon>Pimeliinae</taxon>
        <taxon>Asbolus</taxon>
    </lineage>
</organism>
<evidence type="ECO:0000313" key="5">
    <source>
        <dbReference type="EMBL" id="RZB38852.1"/>
    </source>
</evidence>
<sequence length="197" mass="23008">MRVYEPPEKADILVSELLASFGDNELSPECLDGAQRFLKRSGISIPRPADKTLRTCYETPYIIHLVNYYQIAPAQALFKFEHPNWSDVINNERYKKLKFNCTQNRVLTGFVGFFDTVLYKDVMLSTHPETHTHEMVTWFPIVFPLQKPLKVQAGSVIEISFWRVENPDKVWYEWCLEAPMKGCIMNPNGRSYFIKKH</sequence>
<dbReference type="Pfam" id="PF17286">
    <property type="entry name" value="PRMT5_C"/>
    <property type="match status" value="1"/>
</dbReference>
<evidence type="ECO:0000313" key="6">
    <source>
        <dbReference type="Proteomes" id="UP000292052"/>
    </source>
</evidence>
<dbReference type="Proteomes" id="UP000292052">
    <property type="component" value="Unassembled WGS sequence"/>
</dbReference>
<accession>A0A482V1L0</accession>
<dbReference type="STRING" id="1661398.A0A482V1L0"/>
<dbReference type="SUPFAM" id="SSF53335">
    <property type="entry name" value="S-adenosyl-L-methionine-dependent methyltransferases"/>
    <property type="match status" value="1"/>
</dbReference>
<dbReference type="Gene3D" id="2.70.160.11">
    <property type="entry name" value="Hnrnp arginine n-methyltransferase1"/>
    <property type="match status" value="1"/>
</dbReference>
<gene>
    <name evidence="5" type="ORF">BDFB_012458</name>
</gene>
<comment type="caution">
    <text evidence="5">The sequence shown here is derived from an EMBL/GenBank/DDBJ whole genome shotgun (WGS) entry which is preliminary data.</text>
</comment>
<dbReference type="PANTHER" id="PTHR10738:SF0">
    <property type="entry name" value="PROTEIN ARGININE N-METHYLTRANSFERASE 5"/>
    <property type="match status" value="1"/>
</dbReference>
<dbReference type="InterPro" id="IPR029063">
    <property type="entry name" value="SAM-dependent_MTases_sf"/>
</dbReference>
<proteinExistence type="predicted"/>
<keyword evidence="1 2" id="KW-0949">S-adenosyl-L-methionine</keyword>
<dbReference type="GO" id="GO:0016274">
    <property type="term" value="F:protein-arginine N-methyltransferase activity"/>
    <property type="evidence" value="ECO:0007669"/>
    <property type="project" value="InterPro"/>
</dbReference>
<dbReference type="InterPro" id="IPR035248">
    <property type="entry name" value="PRMT5_C"/>
</dbReference>
<evidence type="ECO:0000259" key="3">
    <source>
        <dbReference type="Pfam" id="PF05185"/>
    </source>
</evidence>
<dbReference type="GO" id="GO:0032259">
    <property type="term" value="P:methylation"/>
    <property type="evidence" value="ECO:0007669"/>
    <property type="project" value="UniProtKB-KW"/>
</dbReference>
<dbReference type="AlphaFoldDB" id="A0A482V1L0"/>
<dbReference type="FunFam" id="2.70.160.11:FF:000072">
    <property type="entry name" value="Shk1 kinase-binding protein (Skb1), putative"/>
    <property type="match status" value="1"/>
</dbReference>
<dbReference type="InterPro" id="IPR035075">
    <property type="entry name" value="PRMT5"/>
</dbReference>
<keyword evidence="2" id="KW-0489">Methyltransferase</keyword>
<evidence type="ECO:0000259" key="4">
    <source>
        <dbReference type="Pfam" id="PF17286"/>
    </source>
</evidence>
<dbReference type="EMBL" id="QDEB01133202">
    <property type="protein sequence ID" value="RZB38852.1"/>
    <property type="molecule type" value="Genomic_DNA"/>
</dbReference>
<dbReference type="GO" id="GO:0005634">
    <property type="term" value="C:nucleus"/>
    <property type="evidence" value="ECO:0007669"/>
    <property type="project" value="TreeGrafter"/>
</dbReference>
<reference evidence="5 6" key="1">
    <citation type="submission" date="2017-03" db="EMBL/GenBank/DDBJ databases">
        <title>Genome of the blue death feigning beetle - Asbolus verrucosus.</title>
        <authorList>
            <person name="Rider S.D."/>
        </authorList>
    </citation>
    <scope>NUCLEOTIDE SEQUENCE [LARGE SCALE GENOMIC DNA]</scope>
    <source>
        <strain evidence="5">Butters</strain>
        <tissue evidence="5">Head and leg muscle</tissue>
    </source>
</reference>
<dbReference type="GO" id="GO:0006355">
    <property type="term" value="P:regulation of DNA-templated transcription"/>
    <property type="evidence" value="ECO:0007669"/>
    <property type="project" value="TreeGrafter"/>
</dbReference>
<keyword evidence="2" id="KW-0808">Transferase</keyword>
<dbReference type="OrthoDB" id="1368803at2759"/>
<dbReference type="PANTHER" id="PTHR10738">
    <property type="entry name" value="PROTEIN ARGININE N-METHYLTRANSFERASE 5"/>
    <property type="match status" value="1"/>
</dbReference>
<dbReference type="PROSITE" id="PS51678">
    <property type="entry name" value="SAM_MT_PRMT"/>
    <property type="match status" value="1"/>
</dbReference>
<keyword evidence="6" id="KW-1185">Reference proteome</keyword>
<dbReference type="InterPro" id="IPR025799">
    <property type="entry name" value="Arg_MeTrfase"/>
</dbReference>